<dbReference type="EMBL" id="MU793468">
    <property type="protein sequence ID" value="KAJ3782553.1"/>
    <property type="molecule type" value="Genomic_DNA"/>
</dbReference>
<name>A0AA38NK53_9AGAR</name>
<gene>
    <name evidence="2" type="ORF">GGU10DRAFT_363437</name>
</gene>
<proteinExistence type="predicted"/>
<organism evidence="2 3">
    <name type="scientific">Lentinula aff. detonsa</name>
    <dbReference type="NCBI Taxonomy" id="2804958"/>
    <lineage>
        <taxon>Eukaryota</taxon>
        <taxon>Fungi</taxon>
        <taxon>Dikarya</taxon>
        <taxon>Basidiomycota</taxon>
        <taxon>Agaricomycotina</taxon>
        <taxon>Agaricomycetes</taxon>
        <taxon>Agaricomycetidae</taxon>
        <taxon>Agaricales</taxon>
        <taxon>Marasmiineae</taxon>
        <taxon>Omphalotaceae</taxon>
        <taxon>Lentinula</taxon>
    </lineage>
</organism>
<evidence type="ECO:0000313" key="3">
    <source>
        <dbReference type="Proteomes" id="UP001163798"/>
    </source>
</evidence>
<keyword evidence="3" id="KW-1185">Reference proteome</keyword>
<feature type="region of interest" description="Disordered" evidence="1">
    <location>
        <begin position="295"/>
        <end position="324"/>
    </location>
</feature>
<feature type="compositionally biased region" description="Low complexity" evidence="1">
    <location>
        <begin position="237"/>
        <end position="256"/>
    </location>
</feature>
<protein>
    <submittedName>
        <fullName evidence="2">Uncharacterized protein</fullName>
    </submittedName>
</protein>
<feature type="compositionally biased region" description="Polar residues" evidence="1">
    <location>
        <begin position="299"/>
        <end position="313"/>
    </location>
</feature>
<feature type="region of interest" description="Disordered" evidence="1">
    <location>
        <begin position="226"/>
        <end position="266"/>
    </location>
</feature>
<comment type="caution">
    <text evidence="2">The sequence shown here is derived from an EMBL/GenBank/DDBJ whole genome shotgun (WGS) entry which is preliminary data.</text>
</comment>
<dbReference type="AlphaFoldDB" id="A0AA38NK53"/>
<reference evidence="2" key="1">
    <citation type="submission" date="2022-08" db="EMBL/GenBank/DDBJ databases">
        <authorList>
            <consortium name="DOE Joint Genome Institute"/>
            <person name="Min B."/>
            <person name="Riley R."/>
            <person name="Sierra-Patev S."/>
            <person name="Naranjo-Ortiz M."/>
            <person name="Looney B."/>
            <person name="Konkel Z."/>
            <person name="Slot J.C."/>
            <person name="Sakamoto Y."/>
            <person name="Steenwyk J.L."/>
            <person name="Rokas A."/>
            <person name="Carro J."/>
            <person name="Camarero S."/>
            <person name="Ferreira P."/>
            <person name="Molpeceres G."/>
            <person name="Ruiz-Duenas F.J."/>
            <person name="Serrano A."/>
            <person name="Henrissat B."/>
            <person name="Drula E."/>
            <person name="Hughes K.W."/>
            <person name="Mata J.L."/>
            <person name="Ishikawa N.K."/>
            <person name="Vargas-Isla R."/>
            <person name="Ushijima S."/>
            <person name="Smith C.A."/>
            <person name="Ahrendt S."/>
            <person name="Andreopoulos W."/>
            <person name="He G."/>
            <person name="Labutti K."/>
            <person name="Lipzen A."/>
            <person name="Ng V."/>
            <person name="Sandor L."/>
            <person name="Barry K."/>
            <person name="Martinez A.T."/>
            <person name="Xiao Y."/>
            <person name="Gibbons J.G."/>
            <person name="Terashima K."/>
            <person name="Hibbett D.S."/>
            <person name="Grigoriev I.V."/>
        </authorList>
    </citation>
    <scope>NUCLEOTIDE SEQUENCE</scope>
    <source>
        <strain evidence="2">TFB10291</strain>
    </source>
</reference>
<dbReference type="Proteomes" id="UP001163798">
    <property type="component" value="Unassembled WGS sequence"/>
</dbReference>
<accession>A0AA38NK53</accession>
<evidence type="ECO:0000313" key="2">
    <source>
        <dbReference type="EMBL" id="KAJ3782553.1"/>
    </source>
</evidence>
<sequence>MVFRLPSQLESFVPAPASQAPNTADAVYTPWRGQFLVSGTRASDIGSNVNIRVTGVETDGDTSHRQSHLWPSRFVFSVTSPHALPILPQLQTYMRHRSPPIPLTTFVPDRIRDPDQNAVNQSQFRSLSRLLWDGQLVAIVVIALTRSSTTPGGPGRHGILLFPSPNSSAVLYGAVFLTSTDTFPDFVLVQGAIQATPPSFAHTYGGSMPRGRSSVPTFIDVHPRGYEQHHMNPMPYSSGSQIQSQGSQRHSSHSVSPTSAAEHHSSYRYASPIPSQNRAAYGQSVAFDDNSAEYVARYQSESESPTDPNSVYQYPTRGHSGYRQ</sequence>
<evidence type="ECO:0000256" key="1">
    <source>
        <dbReference type="SAM" id="MobiDB-lite"/>
    </source>
</evidence>